<sequence length="62" mass="6844">MTNLLVKKVVAKLLAIGIKEVTGVGTLIRTIVQNVLDPGSTVASYYDRRDYYPRNGFVDITS</sequence>
<dbReference type="RefSeq" id="WP_346023937.1">
    <property type="nucleotide sequence ID" value="NZ_BAAADA010000035.1"/>
</dbReference>
<protein>
    <submittedName>
        <fullName evidence="1">Uncharacterized protein</fullName>
    </submittedName>
</protein>
<evidence type="ECO:0000313" key="2">
    <source>
        <dbReference type="Proteomes" id="UP001410648"/>
    </source>
</evidence>
<reference evidence="1 2" key="1">
    <citation type="journal article" date="2019" name="Int. J. Syst. Evol. Microbiol.">
        <title>The Global Catalogue of Microorganisms (GCM) 10K type strain sequencing project: providing services to taxonomists for standard genome sequencing and annotation.</title>
        <authorList>
            <consortium name="The Broad Institute Genomics Platform"/>
            <consortium name="The Broad Institute Genome Sequencing Center for Infectious Disease"/>
            <person name="Wu L."/>
            <person name="Ma J."/>
        </authorList>
    </citation>
    <scope>NUCLEOTIDE SEQUENCE [LARGE SCALE GENOMIC DNA]</scope>
    <source>
        <strain evidence="1 2">JCM 14232</strain>
    </source>
</reference>
<organism evidence="1 2">
    <name type="scientific">Alkalibacterium indicireducens</name>
    <dbReference type="NCBI Taxonomy" id="398758"/>
    <lineage>
        <taxon>Bacteria</taxon>
        <taxon>Bacillati</taxon>
        <taxon>Bacillota</taxon>
        <taxon>Bacilli</taxon>
        <taxon>Lactobacillales</taxon>
        <taxon>Carnobacteriaceae</taxon>
        <taxon>Alkalibacterium</taxon>
    </lineage>
</organism>
<name>A0ABN1AI81_9LACT</name>
<proteinExistence type="predicted"/>
<evidence type="ECO:0000313" key="1">
    <source>
        <dbReference type="EMBL" id="GAA0477107.1"/>
    </source>
</evidence>
<dbReference type="Proteomes" id="UP001410648">
    <property type="component" value="Unassembled WGS sequence"/>
</dbReference>
<gene>
    <name evidence="1" type="ORF">GCM10008936_04270</name>
</gene>
<keyword evidence="2" id="KW-1185">Reference proteome</keyword>
<comment type="caution">
    <text evidence="1">The sequence shown here is derived from an EMBL/GenBank/DDBJ whole genome shotgun (WGS) entry which is preliminary data.</text>
</comment>
<accession>A0ABN1AI81</accession>
<dbReference type="EMBL" id="BAAADA010000035">
    <property type="protein sequence ID" value="GAA0477107.1"/>
    <property type="molecule type" value="Genomic_DNA"/>
</dbReference>